<evidence type="ECO:0000313" key="3">
    <source>
        <dbReference type="Proteomes" id="UP000321812"/>
    </source>
</evidence>
<name>A0A562X8W2_CAMHY</name>
<evidence type="ECO:0000313" key="2">
    <source>
        <dbReference type="EMBL" id="TWO18541.1"/>
    </source>
</evidence>
<evidence type="ECO:0000256" key="1">
    <source>
        <dbReference type="SAM" id="Coils"/>
    </source>
</evidence>
<accession>A0A562X8W2</accession>
<feature type="coiled-coil region" evidence="1">
    <location>
        <begin position="114"/>
        <end position="148"/>
    </location>
</feature>
<protein>
    <submittedName>
        <fullName evidence="2">Uncharacterized protein</fullName>
    </submittedName>
</protein>
<proteinExistence type="predicted"/>
<dbReference type="SUPFAM" id="SSF75704">
    <property type="entry name" value="Mitotic arrest deficient-like 1, Mad1"/>
    <property type="match status" value="1"/>
</dbReference>
<dbReference type="AlphaFoldDB" id="A0A562X8W2"/>
<reference evidence="2 3" key="1">
    <citation type="submission" date="2019-07" db="EMBL/GenBank/DDBJ databases">
        <title>Rapid identification of Enteric Bacteria from Whole Genome Sequences (WGS) using Average Nucleotide Identity (ANI).</title>
        <authorList>
            <person name="Lane C."/>
        </authorList>
    </citation>
    <scope>NUCLEOTIDE SEQUENCE [LARGE SCALE GENOMIC DNA]</scope>
    <source>
        <strain evidence="2 3">D2411</strain>
    </source>
</reference>
<dbReference type="EMBL" id="VOAP01000027">
    <property type="protein sequence ID" value="TWO18541.1"/>
    <property type="molecule type" value="Genomic_DNA"/>
</dbReference>
<keyword evidence="1" id="KW-0175">Coiled coil</keyword>
<dbReference type="Proteomes" id="UP000321812">
    <property type="component" value="Unassembled WGS sequence"/>
</dbReference>
<gene>
    <name evidence="2" type="ORF">YZ82_08000</name>
</gene>
<organism evidence="2 3">
    <name type="scientific">Campylobacter hyointestinalis</name>
    <dbReference type="NCBI Taxonomy" id="198"/>
    <lineage>
        <taxon>Bacteria</taxon>
        <taxon>Pseudomonadati</taxon>
        <taxon>Campylobacterota</taxon>
        <taxon>Epsilonproteobacteria</taxon>
        <taxon>Campylobacterales</taxon>
        <taxon>Campylobacteraceae</taxon>
        <taxon>Campylobacter</taxon>
    </lineage>
</organism>
<dbReference type="RefSeq" id="WP_147497562.1">
    <property type="nucleotide sequence ID" value="NZ_VOAP01000027.1"/>
</dbReference>
<comment type="caution">
    <text evidence="2">The sequence shown here is derived from an EMBL/GenBank/DDBJ whole genome shotgun (WGS) entry which is preliminary data.</text>
</comment>
<sequence>MKATTIIGGIALGAVGLVAKKWLDGEVEKARELYGNDYTVTETLLDKVESGLYKAGDALDSFEKNVENTFDKIESAVTGKEVDHHKFKVDENTSPEVIQGFCDGVNSVIEPLSNNLHAMAMEEKEQELQRAKDKIARLQEQIAKLQGSNQNI</sequence>